<reference evidence="5" key="1">
    <citation type="submission" date="2025-08" db="UniProtKB">
        <authorList>
            <consortium name="Ensembl"/>
        </authorList>
    </citation>
    <scope>IDENTIFICATION</scope>
</reference>
<evidence type="ECO:0000256" key="1">
    <source>
        <dbReference type="ARBA" id="ARBA00022734"/>
    </source>
</evidence>
<dbReference type="SMART" id="SM00908">
    <property type="entry name" value="Gal-bind_lectin"/>
    <property type="match status" value="1"/>
</dbReference>
<dbReference type="SUPFAM" id="SSF49899">
    <property type="entry name" value="Concanavalin A-like lectins/glucanases"/>
    <property type="match status" value="2"/>
</dbReference>
<protein>
    <recommendedName>
        <fullName evidence="3">Galectin</fullName>
    </recommendedName>
</protein>
<dbReference type="PANTHER" id="PTHR11346">
    <property type="entry name" value="GALECTIN"/>
    <property type="match status" value="1"/>
</dbReference>
<dbReference type="GO" id="GO:0030246">
    <property type="term" value="F:carbohydrate binding"/>
    <property type="evidence" value="ECO:0007669"/>
    <property type="project" value="UniProtKB-UniRule"/>
</dbReference>
<keyword evidence="6" id="KW-1185">Reference proteome</keyword>
<evidence type="ECO:0000256" key="3">
    <source>
        <dbReference type="RuleBase" id="RU102079"/>
    </source>
</evidence>
<dbReference type="AlphaFoldDB" id="A0A663FH75"/>
<proteinExistence type="predicted"/>
<dbReference type="GeneTree" id="ENSGT00940000162258"/>
<evidence type="ECO:0000313" key="6">
    <source>
        <dbReference type="Proteomes" id="UP000472275"/>
    </source>
</evidence>
<dbReference type="InterPro" id="IPR001079">
    <property type="entry name" value="Galectin_CRD"/>
</dbReference>
<dbReference type="PANTHER" id="PTHR11346:SF32">
    <property type="entry name" value="GALECTIN-4"/>
    <property type="match status" value="1"/>
</dbReference>
<keyword evidence="1 3" id="KW-0430">Lectin</keyword>
<dbReference type="InterPro" id="IPR044156">
    <property type="entry name" value="Galectin-like"/>
</dbReference>
<evidence type="ECO:0000259" key="4">
    <source>
        <dbReference type="PROSITE" id="PS51304"/>
    </source>
</evidence>
<reference evidence="5" key="2">
    <citation type="submission" date="2025-09" db="UniProtKB">
        <authorList>
            <consortium name="Ensembl"/>
        </authorList>
    </citation>
    <scope>IDENTIFICATION</scope>
</reference>
<sequence length="314" mass="33244">MGAQAPAMGAQPPQLWVLRPQTPSYGCSDPQLWVLSSPPPMGAQTPPSYGCSTPTYGCSDPPQLWVLRPPAMGAQTPPARGAQTPVVGTALLLGVSPCPPTAPDVPPSLCPSVLQVAVNGQHTLEFLHRLPLASVQALEVTGDVTLTCITFTGPVSTPRHPPPGGHPAGLSWGHPWVPGVTQGPPPLPPPHPLSSPHRVGGGCRTGAPGRRFHANLWSSASGDLVLHINPRLREAALVRNTRQHGSWGPEERHTTGPMPFQRGQPFQLEIRPLSQAFALWVNGRHVCDYSHRLPPATIDQLEVAGDVTLACVTC</sequence>
<feature type="domain" description="Galectin" evidence="4">
    <location>
        <begin position="1"/>
        <end position="152"/>
    </location>
</feature>
<name>A0A663FH75_AQUCH</name>
<dbReference type="Pfam" id="PF00337">
    <property type="entry name" value="Gal-bind_lectin"/>
    <property type="match status" value="2"/>
</dbReference>
<accession>A0A663FH75</accession>
<dbReference type="InParanoid" id="A0A663FH75"/>
<dbReference type="Proteomes" id="UP000472275">
    <property type="component" value="Unassembled WGS sequence"/>
</dbReference>
<dbReference type="Ensembl" id="ENSACCT00020025272.1">
    <property type="protein sequence ID" value="ENSACCP00020024196.1"/>
    <property type="gene ID" value="ENSACCG00020016587.1"/>
</dbReference>
<dbReference type="PROSITE" id="PS51304">
    <property type="entry name" value="GALECTIN"/>
    <property type="match status" value="2"/>
</dbReference>
<dbReference type="SMART" id="SM00276">
    <property type="entry name" value="GLECT"/>
    <property type="match status" value="1"/>
</dbReference>
<evidence type="ECO:0000313" key="5">
    <source>
        <dbReference type="Ensembl" id="ENSACCP00020024196.1"/>
    </source>
</evidence>
<dbReference type="InterPro" id="IPR013320">
    <property type="entry name" value="ConA-like_dom_sf"/>
</dbReference>
<evidence type="ECO:0000256" key="2">
    <source>
        <dbReference type="ARBA" id="ARBA00022737"/>
    </source>
</evidence>
<dbReference type="Gene3D" id="2.60.120.200">
    <property type="match status" value="2"/>
</dbReference>
<feature type="domain" description="Galectin" evidence="4">
    <location>
        <begin position="185"/>
        <end position="314"/>
    </location>
</feature>
<dbReference type="CDD" id="cd00070">
    <property type="entry name" value="GLECT"/>
    <property type="match status" value="1"/>
</dbReference>
<keyword evidence="2" id="KW-0677">Repeat</keyword>
<organism evidence="5 6">
    <name type="scientific">Aquila chrysaetos chrysaetos</name>
    <dbReference type="NCBI Taxonomy" id="223781"/>
    <lineage>
        <taxon>Eukaryota</taxon>
        <taxon>Metazoa</taxon>
        <taxon>Chordata</taxon>
        <taxon>Craniata</taxon>
        <taxon>Vertebrata</taxon>
        <taxon>Euteleostomi</taxon>
        <taxon>Archelosauria</taxon>
        <taxon>Archosauria</taxon>
        <taxon>Dinosauria</taxon>
        <taxon>Saurischia</taxon>
        <taxon>Theropoda</taxon>
        <taxon>Coelurosauria</taxon>
        <taxon>Aves</taxon>
        <taxon>Neognathae</taxon>
        <taxon>Neoaves</taxon>
        <taxon>Telluraves</taxon>
        <taxon>Accipitrimorphae</taxon>
        <taxon>Accipitriformes</taxon>
        <taxon>Accipitridae</taxon>
        <taxon>Accipitrinae</taxon>
        <taxon>Aquila</taxon>
    </lineage>
</organism>